<dbReference type="Proteomes" id="UP000267821">
    <property type="component" value="Unassembled WGS sequence"/>
</dbReference>
<dbReference type="STRING" id="1051890.A0A3N4LP79"/>
<dbReference type="GO" id="GO:0000077">
    <property type="term" value="P:DNA damage checkpoint signaling"/>
    <property type="evidence" value="ECO:0007669"/>
    <property type="project" value="TreeGrafter"/>
</dbReference>
<keyword evidence="7" id="KW-0131">Cell cycle</keyword>
<feature type="compositionally biased region" description="Polar residues" evidence="8">
    <location>
        <begin position="25"/>
        <end position="34"/>
    </location>
</feature>
<dbReference type="AlphaFoldDB" id="A0A3N4LP79"/>
<evidence type="ECO:0000256" key="7">
    <source>
        <dbReference type="ARBA" id="ARBA00023306"/>
    </source>
</evidence>
<evidence type="ECO:0000256" key="2">
    <source>
        <dbReference type="ARBA" id="ARBA00006168"/>
    </source>
</evidence>
<feature type="region of interest" description="Disordered" evidence="8">
    <location>
        <begin position="865"/>
        <end position="888"/>
    </location>
</feature>
<keyword evidence="3" id="KW-0547">Nucleotide-binding</keyword>
<evidence type="ECO:0000256" key="6">
    <source>
        <dbReference type="ARBA" id="ARBA00023242"/>
    </source>
</evidence>
<keyword evidence="5" id="KW-0067">ATP-binding</keyword>
<organism evidence="9 10">
    <name type="scientific">Terfezia boudieri ATCC MYA-4762</name>
    <dbReference type="NCBI Taxonomy" id="1051890"/>
    <lineage>
        <taxon>Eukaryota</taxon>
        <taxon>Fungi</taxon>
        <taxon>Dikarya</taxon>
        <taxon>Ascomycota</taxon>
        <taxon>Pezizomycotina</taxon>
        <taxon>Pezizomycetes</taxon>
        <taxon>Pezizales</taxon>
        <taxon>Pezizaceae</taxon>
        <taxon>Terfezia</taxon>
    </lineage>
</organism>
<proteinExistence type="inferred from homology"/>
<gene>
    <name evidence="9" type="ORF">L211DRAFT_143880</name>
</gene>
<dbReference type="GO" id="GO:0005634">
    <property type="term" value="C:nucleus"/>
    <property type="evidence" value="ECO:0007669"/>
    <property type="project" value="UniProtKB-SubCell"/>
</dbReference>
<dbReference type="SUPFAM" id="SSF52540">
    <property type="entry name" value="P-loop containing nucleoside triphosphate hydrolases"/>
    <property type="match status" value="1"/>
</dbReference>
<evidence type="ECO:0000256" key="8">
    <source>
        <dbReference type="SAM" id="MobiDB-lite"/>
    </source>
</evidence>
<name>A0A3N4LP79_9PEZI</name>
<evidence type="ECO:0000256" key="4">
    <source>
        <dbReference type="ARBA" id="ARBA00022763"/>
    </source>
</evidence>
<evidence type="ECO:0000256" key="5">
    <source>
        <dbReference type="ARBA" id="ARBA00022840"/>
    </source>
</evidence>
<dbReference type="OrthoDB" id="10265971at2759"/>
<dbReference type="GO" id="GO:0003682">
    <property type="term" value="F:chromatin binding"/>
    <property type="evidence" value="ECO:0007669"/>
    <property type="project" value="TreeGrafter"/>
</dbReference>
<dbReference type="InterPro" id="IPR027417">
    <property type="entry name" value="P-loop_NTPase"/>
</dbReference>
<evidence type="ECO:0000313" key="9">
    <source>
        <dbReference type="EMBL" id="RPB24713.1"/>
    </source>
</evidence>
<sequence>MQTLELETDRSRRDGSSTSSSSSSQPLRNHNPISSLLGGRRSAAAFLGSSQGTRQLSQPPSTAGIAKSIVPKRTTITSKPIILSQPVVLEDLDDLIQDWNSDGISDDEAEILATVGAQVQVNNNTKRGVRVGGVIVKKEMVVGWGSQPTQSQLAPKKLPPIFRTPQVTSLSSSSPSPHIIEYRDLSLPWPQKHSPTTSAGLAIHKKKVEDVSDWLLRVREGRSRKRVLVLKGPAGCGKTATLEALAKEGEWDVVEWGNLTGGGNSSGSGSDYDGGWKPGGGEGFASAFEDWLFRGGTWGCLDLVSTSGVSTNYPSSSSFPNSNPTRRKLLLLEDLPNLSHPGTLLSFRTAIRSYLSLPSPPSNSSLPPIPPLILIVSEVSEGAGSSTNMGMSVHRMLGPQILSHPLLSEIQFRKVAKTLLVKCLEDVMRKEGYGDIFGKEILEVLAEQGDLRGAIGGLEMLALGREKHVMNLGKAGGAAKSLKRKKTATSTAVGKEMYVILTLLQPRLSTFGIFHSIGKVVYNKRYGDDPSDPYFPPPPTPPLELKSTHRYHTRAMKLDPNTILDESGVEAGMFVYGVQENYLGSFSNGEKKALEEVLEDVCFCAEALSEGDLLLGSSGGGGGFSGDLAGGIARVNATWGGGSTGYNEGGEGVLRQDDIATQVVVRSMALGLPSPVKRDTFVGNGYSRGGKFEQNWNGSGTGRGGTQMYYPLGLRLWRVKEGIESVIDVWQGRLRDGKGLGYTSGAGAVDGEMMPVAGLTRAELVLEWLPFMAKIARGKSTATAGGAAIMGSHMGNGTQQRAAKANSTLKVSQGIIRSLEQVTTFRGISVQPTTAEPEQSDEEDDGGIDTSVFGLDEDESAIGRALMPPPVVPQKGPGSGKHGFGKENVGLSGLGEGMGGLALVEDDIVDDW</sequence>
<dbReference type="GO" id="GO:0003689">
    <property type="term" value="F:DNA clamp loader activity"/>
    <property type="evidence" value="ECO:0007669"/>
    <property type="project" value="TreeGrafter"/>
</dbReference>
<evidence type="ECO:0000313" key="10">
    <source>
        <dbReference type="Proteomes" id="UP000267821"/>
    </source>
</evidence>
<dbReference type="EMBL" id="ML121540">
    <property type="protein sequence ID" value="RPB24713.1"/>
    <property type="molecule type" value="Genomic_DNA"/>
</dbReference>
<protein>
    <recommendedName>
        <fullName evidence="11">Rad17-domain-containing protein</fullName>
    </recommendedName>
</protein>
<evidence type="ECO:0000256" key="3">
    <source>
        <dbReference type="ARBA" id="ARBA00022741"/>
    </source>
</evidence>
<dbReference type="GO" id="GO:0006281">
    <property type="term" value="P:DNA repair"/>
    <property type="evidence" value="ECO:0007669"/>
    <property type="project" value="InterPro"/>
</dbReference>
<dbReference type="InterPro" id="IPR004582">
    <property type="entry name" value="Checkpoint_prot_Rad17_Rad24"/>
</dbReference>
<comment type="similarity">
    <text evidence="2">Belongs to the rad17/RAD24 family.</text>
</comment>
<dbReference type="GO" id="GO:0005524">
    <property type="term" value="F:ATP binding"/>
    <property type="evidence" value="ECO:0007669"/>
    <property type="project" value="UniProtKB-KW"/>
</dbReference>
<dbReference type="GO" id="GO:0033314">
    <property type="term" value="P:mitotic DNA replication checkpoint signaling"/>
    <property type="evidence" value="ECO:0007669"/>
    <property type="project" value="TreeGrafter"/>
</dbReference>
<accession>A0A3N4LP79</accession>
<comment type="subcellular location">
    <subcellularLocation>
        <location evidence="1">Nucleus</location>
    </subcellularLocation>
</comment>
<keyword evidence="4" id="KW-0227">DNA damage</keyword>
<keyword evidence="6" id="KW-0539">Nucleus</keyword>
<reference evidence="9 10" key="1">
    <citation type="journal article" date="2018" name="Nat. Ecol. Evol.">
        <title>Pezizomycetes genomes reveal the molecular basis of ectomycorrhizal truffle lifestyle.</title>
        <authorList>
            <person name="Murat C."/>
            <person name="Payen T."/>
            <person name="Noel B."/>
            <person name="Kuo A."/>
            <person name="Morin E."/>
            <person name="Chen J."/>
            <person name="Kohler A."/>
            <person name="Krizsan K."/>
            <person name="Balestrini R."/>
            <person name="Da Silva C."/>
            <person name="Montanini B."/>
            <person name="Hainaut M."/>
            <person name="Levati E."/>
            <person name="Barry K.W."/>
            <person name="Belfiori B."/>
            <person name="Cichocki N."/>
            <person name="Clum A."/>
            <person name="Dockter R.B."/>
            <person name="Fauchery L."/>
            <person name="Guy J."/>
            <person name="Iotti M."/>
            <person name="Le Tacon F."/>
            <person name="Lindquist E.A."/>
            <person name="Lipzen A."/>
            <person name="Malagnac F."/>
            <person name="Mello A."/>
            <person name="Molinier V."/>
            <person name="Miyauchi S."/>
            <person name="Poulain J."/>
            <person name="Riccioni C."/>
            <person name="Rubini A."/>
            <person name="Sitrit Y."/>
            <person name="Splivallo R."/>
            <person name="Traeger S."/>
            <person name="Wang M."/>
            <person name="Zifcakova L."/>
            <person name="Wipf D."/>
            <person name="Zambonelli A."/>
            <person name="Paolocci F."/>
            <person name="Nowrousian M."/>
            <person name="Ottonello S."/>
            <person name="Baldrian P."/>
            <person name="Spatafora J.W."/>
            <person name="Henrissat B."/>
            <person name="Nagy L.G."/>
            <person name="Aury J.M."/>
            <person name="Wincker P."/>
            <person name="Grigoriev I.V."/>
            <person name="Bonfante P."/>
            <person name="Martin F.M."/>
        </authorList>
    </citation>
    <scope>NUCLEOTIDE SEQUENCE [LARGE SCALE GENOMIC DNA]</scope>
    <source>
        <strain evidence="9 10">ATCC MYA-4762</strain>
    </source>
</reference>
<evidence type="ECO:0008006" key="11">
    <source>
        <dbReference type="Google" id="ProtNLM"/>
    </source>
</evidence>
<dbReference type="PANTHER" id="PTHR12172:SF0">
    <property type="entry name" value="CELL CYCLE CHECKPOINT PROTEIN RAD17"/>
    <property type="match status" value="1"/>
</dbReference>
<evidence type="ECO:0000256" key="1">
    <source>
        <dbReference type="ARBA" id="ARBA00004123"/>
    </source>
</evidence>
<dbReference type="PANTHER" id="PTHR12172">
    <property type="entry name" value="CELL CYCLE CHECKPOINT PROTEIN RAD17"/>
    <property type="match status" value="1"/>
</dbReference>
<dbReference type="InParanoid" id="A0A3N4LP79"/>
<dbReference type="Pfam" id="PF03215">
    <property type="entry name" value="Rad17"/>
    <property type="match status" value="1"/>
</dbReference>
<dbReference type="Gene3D" id="3.40.50.300">
    <property type="entry name" value="P-loop containing nucleotide triphosphate hydrolases"/>
    <property type="match status" value="1"/>
</dbReference>
<keyword evidence="10" id="KW-1185">Reference proteome</keyword>
<feature type="region of interest" description="Disordered" evidence="8">
    <location>
        <begin position="1"/>
        <end position="35"/>
    </location>
</feature>